<accession>A0A5E4RPU1</accession>
<dbReference type="InterPro" id="IPR012349">
    <property type="entry name" value="Split_barrel_FMN-bd"/>
</dbReference>
<evidence type="ECO:0000313" key="4">
    <source>
        <dbReference type="Proteomes" id="UP000343317"/>
    </source>
</evidence>
<evidence type="ECO:0000313" key="3">
    <source>
        <dbReference type="EMBL" id="VVD64089.1"/>
    </source>
</evidence>
<protein>
    <submittedName>
        <fullName evidence="3">Pyridoxamine 5'-phosphate oxidase-like FMN-binding protein</fullName>
    </submittedName>
</protein>
<gene>
    <name evidence="3" type="ORF">PHO31112_00266</name>
</gene>
<evidence type="ECO:0000256" key="1">
    <source>
        <dbReference type="SAM" id="MobiDB-lite"/>
    </source>
</evidence>
<reference evidence="3 4" key="1">
    <citation type="submission" date="2019-08" db="EMBL/GenBank/DDBJ databases">
        <authorList>
            <person name="Peeters C."/>
        </authorList>
    </citation>
    <scope>NUCLEOTIDE SEQUENCE [LARGE SCALE GENOMIC DNA]</scope>
    <source>
        <strain evidence="3 4">LMG 31112</strain>
    </source>
</reference>
<feature type="compositionally biased region" description="Basic and acidic residues" evidence="1">
    <location>
        <begin position="154"/>
        <end position="167"/>
    </location>
</feature>
<dbReference type="Gene3D" id="2.30.110.10">
    <property type="entry name" value="Electron Transport, Fmn-binding Protein, Chain A"/>
    <property type="match status" value="1"/>
</dbReference>
<feature type="domain" description="Pyridoxamine 5'-phosphate oxidase N-terminal" evidence="2">
    <location>
        <begin position="177"/>
        <end position="282"/>
    </location>
</feature>
<dbReference type="SUPFAM" id="SSF50475">
    <property type="entry name" value="FMN-binding split barrel"/>
    <property type="match status" value="1"/>
</dbReference>
<organism evidence="3 4">
    <name type="scientific">Pandoraea horticolens</name>
    <dbReference type="NCBI Taxonomy" id="2508298"/>
    <lineage>
        <taxon>Bacteria</taxon>
        <taxon>Pseudomonadati</taxon>
        <taxon>Pseudomonadota</taxon>
        <taxon>Betaproteobacteria</taxon>
        <taxon>Burkholderiales</taxon>
        <taxon>Burkholderiaceae</taxon>
        <taxon>Pandoraea</taxon>
    </lineage>
</organism>
<sequence>MTAPVETSFAASPFHAGEIAVQTLAGSREAMAAIGARVIRTAMPDQHRQFFAQLPFLVVGALDARGQPWATLLSGTPGFVHSPDATRLRVDTLPPSIDPLHGAMTLGAPIGILGLEPSTRRRNRVNGPVVEADAQGFAIRVAQSFGNCPQYIRKRDISPDGHDEAPRAEPAQTSLDDDARWQIASADTFFVATHYAGDGATQHSTGADVSHRGGKPGFVLVEDAHTLTWPDFRGNAFYNTLGNLHANPRAGLVFVDFASGDFLHVAGDAEILWQDEAESGFEGAQRLVRVYVREVRRVRGALPARWRDGETSPSVERTGAWPTA</sequence>
<name>A0A5E4RPU1_9BURK</name>
<feature type="region of interest" description="Disordered" evidence="1">
    <location>
        <begin position="154"/>
        <end position="174"/>
    </location>
</feature>
<dbReference type="EMBL" id="CABPSM010000001">
    <property type="protein sequence ID" value="VVD64089.1"/>
    <property type="molecule type" value="Genomic_DNA"/>
</dbReference>
<dbReference type="Pfam" id="PF01243">
    <property type="entry name" value="PNPOx_N"/>
    <property type="match status" value="1"/>
</dbReference>
<dbReference type="AlphaFoldDB" id="A0A5E4RPU1"/>
<keyword evidence="4" id="KW-1185">Reference proteome</keyword>
<dbReference type="PANTHER" id="PTHR42815:SF2">
    <property type="entry name" value="FAD-BINDING, PUTATIVE (AFU_ORTHOLOGUE AFUA_6G07600)-RELATED"/>
    <property type="match status" value="1"/>
</dbReference>
<evidence type="ECO:0000259" key="2">
    <source>
        <dbReference type="Pfam" id="PF01243"/>
    </source>
</evidence>
<dbReference type="PANTHER" id="PTHR42815">
    <property type="entry name" value="FAD-BINDING, PUTATIVE (AFU_ORTHOLOGUE AFUA_6G07600)-RELATED"/>
    <property type="match status" value="1"/>
</dbReference>
<dbReference type="Proteomes" id="UP000343317">
    <property type="component" value="Unassembled WGS sequence"/>
</dbReference>
<proteinExistence type="predicted"/>
<dbReference type="InterPro" id="IPR011576">
    <property type="entry name" value="Pyridox_Oxase_N"/>
</dbReference>
<dbReference type="RefSeq" id="WP_150618837.1">
    <property type="nucleotide sequence ID" value="NZ_CABPSM010000001.1"/>
</dbReference>